<dbReference type="AlphaFoldDB" id="A0A6U3FEM6"/>
<keyword evidence="3" id="KW-0813">Transport</keyword>
<proteinExistence type="predicted"/>
<evidence type="ECO:0000256" key="5">
    <source>
        <dbReference type="ARBA" id="ARBA00022737"/>
    </source>
</evidence>
<dbReference type="Gene3D" id="1.25.10.10">
    <property type="entry name" value="Leucine-rich Repeat Variant"/>
    <property type="match status" value="1"/>
</dbReference>
<dbReference type="InterPro" id="IPR021133">
    <property type="entry name" value="HEAT_type_2"/>
</dbReference>
<dbReference type="Pfam" id="PF25574">
    <property type="entry name" value="TPR_IMB1"/>
    <property type="match status" value="1"/>
</dbReference>
<keyword evidence="6" id="KW-0653">Protein transport</keyword>
<gene>
    <name evidence="10" type="ORF">MANT1106_LOCUS5879</name>
    <name evidence="11" type="ORF">MANT1106_LOCUS5885</name>
    <name evidence="12" type="ORF">MANT1106_LOCUS5893</name>
</gene>
<comment type="subcellular location">
    <subcellularLocation>
        <location evidence="2">Cytoplasm</location>
    </subcellularLocation>
    <subcellularLocation>
        <location evidence="1">Nucleus</location>
    </subcellularLocation>
</comment>
<dbReference type="InterPro" id="IPR057672">
    <property type="entry name" value="TPR_IPO4/5"/>
</dbReference>
<evidence type="ECO:0000256" key="4">
    <source>
        <dbReference type="ARBA" id="ARBA00022490"/>
    </source>
</evidence>
<reference evidence="12" key="1">
    <citation type="submission" date="2021-01" db="EMBL/GenBank/DDBJ databases">
        <authorList>
            <person name="Corre E."/>
            <person name="Pelletier E."/>
            <person name="Niang G."/>
            <person name="Scheremetjew M."/>
            <person name="Finn R."/>
            <person name="Kale V."/>
            <person name="Holt S."/>
            <person name="Cochrane G."/>
            <person name="Meng A."/>
            <person name="Brown T."/>
            <person name="Cohen L."/>
        </authorList>
    </citation>
    <scope>NUCLEOTIDE SEQUENCE</scope>
    <source>
        <strain evidence="12">SL-175</strain>
    </source>
</reference>
<dbReference type="SUPFAM" id="SSF48371">
    <property type="entry name" value="ARM repeat"/>
    <property type="match status" value="2"/>
</dbReference>
<dbReference type="InterPro" id="IPR041389">
    <property type="entry name" value="Importin_rep_6"/>
</dbReference>
<evidence type="ECO:0000256" key="6">
    <source>
        <dbReference type="ARBA" id="ARBA00022927"/>
    </source>
</evidence>
<feature type="domain" description="TOG" evidence="9">
    <location>
        <begin position="293"/>
        <end position="533"/>
    </location>
</feature>
<name>A0A6U3FEM6_9CHLO</name>
<dbReference type="Pfam" id="PF25780">
    <property type="entry name" value="TPR_IPO5"/>
    <property type="match status" value="1"/>
</dbReference>
<dbReference type="EMBL" id="HBFC01010148">
    <property type="protein sequence ID" value="CAD8703197.1"/>
    <property type="molecule type" value="Transcribed_RNA"/>
</dbReference>
<sequence length="1050" mass="114312">MASILLRRVLTKDAVSLWANLQAQTQDGIKGELLKSMQEESVKSISRKVCDTVGELAAGIFEDGKWPELLPFLFQCVTAGAEALKESSLNVFAQLAEYIGESLVPHLTMLHDILAQCLAGGEMSVRLAALRACCCFVESLEAPVDRAKFQDLLPAMLQTLGGALQGNDEAAAQEALEMFVELAGADPRFVRKHLTHVVDAMMSIAEHNDLEDGTRHLATEFLVTLTEARDRAPGMMRKLPNFVPRLFNCLVSFLLDVEDEAEWHTAEKEEDGSEGEGERYDVGQECLDRIAIALGANSVLPCAAATIPALLADPDWKKRHAALVALAQIAEGCVKGMMKDVAGAVTPCLQAATTDPHPRVRWAAVNGIGQLCTDLGPKLQEKDHARILPVLLQAMEDSSHRVQAHAAAAMVNFSEACPPEHMAPYLDALMTKLLQMLQGGHRMVQEAALTALASTADNAQEAFAKYYGTVLPFLKQILVAAAGKDHRMLRAKAVECISLVGMAVGKERFASDAKEVMDMLMQLQAGGFEDDDATISYMQQAWTRLCKCLGQDFIPYLQVVMPPLLKSAQVKPDVQVTDVEDGEEVEEDDELEVIEVGDKRISIRTSVLEEKATACNMLCCYVDELKEGFLPYLQPVVEIMVPLLDFYFHEDVRKAAVASLPDILRAGKAAMEKNKMTPQGAPVDVAWFRQLIGYVVPPLVTALSKEPEVEIQAAMLESLADCAGVAGEHISDYIASMIVEFQSTLKRSLERRAARNKRAETEDFDGEEMEALNDEQAAEDEVFDQFAECVGSLLRSLHAPVLPTLEPLLAEYVAPMLAPERSAEERRIAICVFDDVMEHASQGGASLRYLDGFIGPCFAGCTDSDCDVRQAAVYGVGVMAANLGQSFVPHVPGALQALAAVIQAPDAREEDNLNATENAISSLGKLCEFQRTAIPSPEQVVPLWLGYLPLTEDKMEARLVHDQLVRLLEKGDPHLLGSNQEHLGKVVQVFATAIPTAGLSEKLQLCTEECAGKMKAILMQMQTSVPADQLARAWGVLDAAQQAALQAAMV</sequence>
<evidence type="ECO:0000256" key="2">
    <source>
        <dbReference type="ARBA" id="ARBA00004496"/>
    </source>
</evidence>
<dbReference type="InterPro" id="IPR041653">
    <property type="entry name" value="Importin_rep_4"/>
</dbReference>
<dbReference type="InterPro" id="IPR011989">
    <property type="entry name" value="ARM-like"/>
</dbReference>
<dbReference type="GO" id="GO:0006606">
    <property type="term" value="P:protein import into nucleus"/>
    <property type="evidence" value="ECO:0007669"/>
    <property type="project" value="InterPro"/>
</dbReference>
<evidence type="ECO:0000259" key="9">
    <source>
        <dbReference type="SMART" id="SM01349"/>
    </source>
</evidence>
<evidence type="ECO:0000313" key="12">
    <source>
        <dbReference type="EMBL" id="CAD8703211.1"/>
    </source>
</evidence>
<dbReference type="InterPro" id="IPR016024">
    <property type="entry name" value="ARM-type_fold"/>
</dbReference>
<dbReference type="InterPro" id="IPR034085">
    <property type="entry name" value="TOG"/>
</dbReference>
<evidence type="ECO:0000313" key="11">
    <source>
        <dbReference type="EMBL" id="CAD8703203.1"/>
    </source>
</evidence>
<dbReference type="EMBL" id="HBFC01010170">
    <property type="protein sequence ID" value="CAD8703211.1"/>
    <property type="molecule type" value="Transcribed_RNA"/>
</dbReference>
<dbReference type="InterPro" id="IPR040122">
    <property type="entry name" value="Importin_beta"/>
</dbReference>
<feature type="repeat" description="HEAT" evidence="8">
    <location>
        <begin position="345"/>
        <end position="383"/>
    </location>
</feature>
<dbReference type="SMART" id="SM01349">
    <property type="entry name" value="TOG"/>
    <property type="match status" value="1"/>
</dbReference>
<dbReference type="PROSITE" id="PS50077">
    <property type="entry name" value="HEAT_REPEAT"/>
    <property type="match status" value="2"/>
</dbReference>
<dbReference type="InterPro" id="IPR058584">
    <property type="entry name" value="IMB1_TNPO1-like_TPR"/>
</dbReference>
<dbReference type="PANTHER" id="PTHR10527">
    <property type="entry name" value="IMPORTIN BETA"/>
    <property type="match status" value="1"/>
</dbReference>
<evidence type="ECO:0000256" key="7">
    <source>
        <dbReference type="ARBA" id="ARBA00023242"/>
    </source>
</evidence>
<evidence type="ECO:0000256" key="8">
    <source>
        <dbReference type="PROSITE-ProRule" id="PRU00103"/>
    </source>
</evidence>
<dbReference type="Pfam" id="PF18808">
    <property type="entry name" value="Importin_rep_4"/>
    <property type="match status" value="1"/>
</dbReference>
<accession>A0A6U3FEM6</accession>
<evidence type="ECO:0000313" key="10">
    <source>
        <dbReference type="EMBL" id="CAD8703197.1"/>
    </source>
</evidence>
<dbReference type="Pfam" id="PF18829">
    <property type="entry name" value="Importin_rep_6"/>
    <property type="match status" value="1"/>
</dbReference>
<organism evidence="12">
    <name type="scientific">Mantoniella antarctica</name>
    <dbReference type="NCBI Taxonomy" id="81844"/>
    <lineage>
        <taxon>Eukaryota</taxon>
        <taxon>Viridiplantae</taxon>
        <taxon>Chlorophyta</taxon>
        <taxon>Mamiellophyceae</taxon>
        <taxon>Mamiellales</taxon>
        <taxon>Mamiellaceae</taxon>
        <taxon>Mantoniella</taxon>
    </lineage>
</organism>
<evidence type="ECO:0000256" key="1">
    <source>
        <dbReference type="ARBA" id="ARBA00004123"/>
    </source>
</evidence>
<keyword evidence="4" id="KW-0963">Cytoplasm</keyword>
<dbReference type="EMBL" id="HBFC01010159">
    <property type="protein sequence ID" value="CAD8703203.1"/>
    <property type="molecule type" value="Transcribed_RNA"/>
</dbReference>
<keyword evidence="5" id="KW-0677">Repeat</keyword>
<evidence type="ECO:0000256" key="3">
    <source>
        <dbReference type="ARBA" id="ARBA00022448"/>
    </source>
</evidence>
<keyword evidence="7" id="KW-0539">Nucleus</keyword>
<protein>
    <recommendedName>
        <fullName evidence="9">TOG domain-containing protein</fullName>
    </recommendedName>
</protein>
<dbReference type="Pfam" id="PF13646">
    <property type="entry name" value="HEAT_2"/>
    <property type="match status" value="1"/>
</dbReference>
<dbReference type="GO" id="GO:0005634">
    <property type="term" value="C:nucleus"/>
    <property type="evidence" value="ECO:0007669"/>
    <property type="project" value="UniProtKB-SubCell"/>
</dbReference>
<dbReference type="GO" id="GO:0005737">
    <property type="term" value="C:cytoplasm"/>
    <property type="evidence" value="ECO:0007669"/>
    <property type="project" value="UniProtKB-SubCell"/>
</dbReference>
<feature type="repeat" description="HEAT" evidence="8">
    <location>
        <begin position="387"/>
        <end position="425"/>
    </location>
</feature>